<proteinExistence type="inferred from homology"/>
<evidence type="ECO:0000256" key="8">
    <source>
        <dbReference type="RuleBase" id="RU003355"/>
    </source>
</evidence>
<comment type="caution">
    <text evidence="6">Lacks conserved residue(s) required for the propagation of feature annotation.</text>
</comment>
<dbReference type="eggNOG" id="KOG1153">
    <property type="taxonomic scope" value="Eukaryota"/>
</dbReference>
<dbReference type="InterPro" id="IPR035976">
    <property type="entry name" value="Sushi/SCR/CCP_sf"/>
</dbReference>
<name>C3Y9P4_BRAFL</name>
<dbReference type="GO" id="GO:0006508">
    <property type="term" value="P:proteolysis"/>
    <property type="evidence" value="ECO:0007669"/>
    <property type="project" value="UniProtKB-KW"/>
</dbReference>
<organism>
    <name type="scientific">Branchiostoma floridae</name>
    <name type="common">Florida lancelet</name>
    <name type="synonym">Amphioxus</name>
    <dbReference type="NCBI Taxonomy" id="7739"/>
    <lineage>
        <taxon>Eukaryota</taxon>
        <taxon>Metazoa</taxon>
        <taxon>Chordata</taxon>
        <taxon>Cephalochordata</taxon>
        <taxon>Leptocardii</taxon>
        <taxon>Amphioxiformes</taxon>
        <taxon>Branchiostomatidae</taxon>
        <taxon>Branchiostoma</taxon>
    </lineage>
</organism>
<keyword evidence="5 6" id="KW-1015">Disulfide bond</keyword>
<dbReference type="CDD" id="cd00033">
    <property type="entry name" value="CCP"/>
    <property type="match status" value="3"/>
</dbReference>
<dbReference type="SUPFAM" id="SSF57535">
    <property type="entry name" value="Complement control module/SCR domain"/>
    <property type="match status" value="3"/>
</dbReference>
<evidence type="ECO:0000256" key="7">
    <source>
        <dbReference type="PROSITE-ProRule" id="PRU01240"/>
    </source>
</evidence>
<sequence>MTWKPILTEKCPRFVKVMEEKMKSQAERAKSGNPVALKLFKGFTSENEDVTSLYSDTITSRNLFFQDHAYKFLHIQETIDVIEKIKEKRSDGRSSDPNIVIGILDSGLKVDHLAFRGRILASKNFVHDNLPASSTDEDEAMECQHDEGYDLTIDRHGHGTFCASIAAGDKFDFRAPDGTPNTRETTWRMGVAPFAKIIYGKVASSDGNTNPKFLTEAIKWLLEFPDDSDRKVDIISLSLGFQIFDAELRKVISEANSKGKIIICAASNDGRQQQTNIAFPARFGDVICVGSHSRNGQPSASSPTGREIDFLAPGEDIWGASSAHEDAVIAMSGTSVATPFVAGIAAIVIKAAHHIGGDPLRKKVSNTTVMREILRKMASMPGHHDEAMGYGNLDPYRVFRLLRYLCLLLLISALVLEADAWFRRRRRRTVSTGCSTPPTLSYTYRSGCYYPYTNGERCTYRCQTGYRQVSGSTIRTCSYGRWSGTNLVCRRICPTAPVVMYTIRSGCLAPYTQGETCYYRCLPGYTQISGSTAKTCSNGFWTGSSLVCRRGVSGCSRGPPYVTYTYRYGCSYPYTQGESCYYRCLSGYTQVSGSTVRTCSSGGWTGTNLVCRRAYGRK</sequence>
<dbReference type="InterPro" id="IPR036852">
    <property type="entry name" value="Peptidase_S8/S53_dom_sf"/>
</dbReference>
<gene>
    <name evidence="10" type="ORF">BRAFLDRAFT_88239</name>
</gene>
<evidence type="ECO:0000256" key="3">
    <source>
        <dbReference type="ARBA" id="ARBA00022801"/>
    </source>
</evidence>
<feature type="domain" description="Sushi" evidence="9">
    <location>
        <begin position="432"/>
        <end position="491"/>
    </location>
</feature>
<evidence type="ECO:0000313" key="10">
    <source>
        <dbReference type="EMBL" id="EEN63300.1"/>
    </source>
</evidence>
<evidence type="ECO:0000256" key="2">
    <source>
        <dbReference type="ARBA" id="ARBA00022670"/>
    </source>
</evidence>
<reference evidence="10" key="1">
    <citation type="journal article" date="2008" name="Nature">
        <title>The amphioxus genome and the evolution of the chordate karyotype.</title>
        <authorList>
            <consortium name="US DOE Joint Genome Institute (JGI-PGF)"/>
            <person name="Putnam N.H."/>
            <person name="Butts T."/>
            <person name="Ferrier D.E.K."/>
            <person name="Furlong R.F."/>
            <person name="Hellsten U."/>
            <person name="Kawashima T."/>
            <person name="Robinson-Rechavi M."/>
            <person name="Shoguchi E."/>
            <person name="Terry A."/>
            <person name="Yu J.-K."/>
            <person name="Benito-Gutierrez E.L."/>
            <person name="Dubchak I."/>
            <person name="Garcia-Fernandez J."/>
            <person name="Gibson-Brown J.J."/>
            <person name="Grigoriev I.V."/>
            <person name="Horton A.C."/>
            <person name="de Jong P.J."/>
            <person name="Jurka J."/>
            <person name="Kapitonov V.V."/>
            <person name="Kohara Y."/>
            <person name="Kuroki Y."/>
            <person name="Lindquist E."/>
            <person name="Lucas S."/>
            <person name="Osoegawa K."/>
            <person name="Pennacchio L.A."/>
            <person name="Salamov A.A."/>
            <person name="Satou Y."/>
            <person name="Sauka-Spengler T."/>
            <person name="Schmutz J."/>
            <person name="Shin-I T."/>
            <person name="Toyoda A."/>
            <person name="Bronner-Fraser M."/>
            <person name="Fujiyama A."/>
            <person name="Holland L.Z."/>
            <person name="Holland P.W.H."/>
            <person name="Satoh N."/>
            <person name="Rokhsar D.S."/>
        </authorList>
    </citation>
    <scope>NUCLEOTIDE SEQUENCE [LARGE SCALE GENOMIC DNA]</scope>
    <source>
        <strain evidence="10">S238N-H82</strain>
        <tissue evidence="10">Testes</tissue>
    </source>
</reference>
<evidence type="ECO:0000256" key="5">
    <source>
        <dbReference type="ARBA" id="ARBA00023157"/>
    </source>
</evidence>
<protein>
    <recommendedName>
        <fullName evidence="9">Sushi domain-containing protein</fullName>
    </recommendedName>
</protein>
<dbReference type="AlphaFoldDB" id="C3Y9P4"/>
<feature type="disulfide bond" evidence="6">
    <location>
        <begin position="462"/>
        <end position="489"/>
    </location>
</feature>
<dbReference type="PROSITE" id="PS00138">
    <property type="entry name" value="SUBTILASE_SER"/>
    <property type="match status" value="1"/>
</dbReference>
<dbReference type="SUPFAM" id="SSF52743">
    <property type="entry name" value="Subtilisin-like"/>
    <property type="match status" value="1"/>
</dbReference>
<evidence type="ECO:0000256" key="4">
    <source>
        <dbReference type="ARBA" id="ARBA00022825"/>
    </source>
</evidence>
<dbReference type="InParanoid" id="C3Y9P4"/>
<evidence type="ECO:0000256" key="1">
    <source>
        <dbReference type="ARBA" id="ARBA00011073"/>
    </source>
</evidence>
<dbReference type="SMART" id="SM00032">
    <property type="entry name" value="CCP"/>
    <property type="match status" value="3"/>
</dbReference>
<keyword evidence="6" id="KW-0768">Sushi</keyword>
<feature type="disulfide bond" evidence="6">
    <location>
        <begin position="434"/>
        <end position="477"/>
    </location>
</feature>
<feature type="domain" description="Sushi" evidence="9">
    <location>
        <begin position="492"/>
        <end position="550"/>
    </location>
</feature>
<dbReference type="PROSITE" id="PS50923">
    <property type="entry name" value="SUSHI"/>
    <property type="match status" value="3"/>
</dbReference>
<feature type="disulfide bond" evidence="6">
    <location>
        <begin position="521"/>
        <end position="548"/>
    </location>
</feature>
<keyword evidence="2 7" id="KW-0645">Protease</keyword>
<dbReference type="PANTHER" id="PTHR43399">
    <property type="entry name" value="SUBTILISIN-RELATED"/>
    <property type="match status" value="1"/>
</dbReference>
<dbReference type="Gene3D" id="2.10.70.10">
    <property type="entry name" value="Complement Module, domain 1"/>
    <property type="match status" value="3"/>
</dbReference>
<evidence type="ECO:0000259" key="9">
    <source>
        <dbReference type="PROSITE" id="PS50923"/>
    </source>
</evidence>
<dbReference type="PROSITE" id="PS00136">
    <property type="entry name" value="SUBTILASE_ASP"/>
    <property type="match status" value="1"/>
</dbReference>
<comment type="similarity">
    <text evidence="1 7 8">Belongs to the peptidase S8 family.</text>
</comment>
<dbReference type="PANTHER" id="PTHR43399:SF4">
    <property type="entry name" value="CELL WALL-ASSOCIATED PROTEASE"/>
    <property type="match status" value="1"/>
</dbReference>
<keyword evidence="4 7" id="KW-0720">Serine protease</keyword>
<dbReference type="InterPro" id="IPR015500">
    <property type="entry name" value="Peptidase_S8_subtilisin-rel"/>
</dbReference>
<dbReference type="Pfam" id="PF00082">
    <property type="entry name" value="Peptidase_S8"/>
    <property type="match status" value="1"/>
</dbReference>
<dbReference type="InterPro" id="IPR051048">
    <property type="entry name" value="Peptidase_S8/S53_subtilisin"/>
</dbReference>
<dbReference type="GO" id="GO:0004252">
    <property type="term" value="F:serine-type endopeptidase activity"/>
    <property type="evidence" value="ECO:0007669"/>
    <property type="project" value="UniProtKB-UniRule"/>
</dbReference>
<dbReference type="InterPro" id="IPR023828">
    <property type="entry name" value="Peptidase_S8_Ser-AS"/>
</dbReference>
<feature type="disulfide bond" evidence="6">
    <location>
        <begin position="584"/>
        <end position="611"/>
    </location>
</feature>
<dbReference type="Gene3D" id="3.40.50.200">
    <property type="entry name" value="Peptidase S8/S53 domain"/>
    <property type="match status" value="1"/>
</dbReference>
<feature type="active site" description="Charge relay system" evidence="7">
    <location>
        <position position="105"/>
    </location>
</feature>
<dbReference type="PRINTS" id="PR00723">
    <property type="entry name" value="SUBTILISIN"/>
</dbReference>
<accession>C3Y9P4</accession>
<dbReference type="InterPro" id="IPR023827">
    <property type="entry name" value="Peptidase_S8_Asp-AS"/>
</dbReference>
<dbReference type="eggNOG" id="KOG3627">
    <property type="taxonomic scope" value="Eukaryota"/>
</dbReference>
<dbReference type="EMBL" id="GG666492">
    <property type="protein sequence ID" value="EEN63300.1"/>
    <property type="molecule type" value="Genomic_DNA"/>
</dbReference>
<feature type="active site" description="Charge relay system" evidence="7">
    <location>
        <position position="335"/>
    </location>
</feature>
<dbReference type="Pfam" id="PF00084">
    <property type="entry name" value="Sushi"/>
    <property type="match status" value="3"/>
</dbReference>
<feature type="active site" description="Charge relay system" evidence="7">
    <location>
        <position position="158"/>
    </location>
</feature>
<dbReference type="InterPro" id="IPR022398">
    <property type="entry name" value="Peptidase_S8_His-AS"/>
</dbReference>
<keyword evidence="3 7" id="KW-0378">Hydrolase</keyword>
<dbReference type="InterPro" id="IPR000209">
    <property type="entry name" value="Peptidase_S8/S53_dom"/>
</dbReference>
<feature type="domain" description="Sushi" evidence="9">
    <location>
        <begin position="553"/>
        <end position="613"/>
    </location>
</feature>
<feature type="disulfide bond" evidence="6">
    <location>
        <begin position="493"/>
        <end position="536"/>
    </location>
</feature>
<dbReference type="PROSITE" id="PS00137">
    <property type="entry name" value="SUBTILASE_HIS"/>
    <property type="match status" value="1"/>
</dbReference>
<dbReference type="InterPro" id="IPR000436">
    <property type="entry name" value="Sushi_SCR_CCP_dom"/>
</dbReference>
<evidence type="ECO:0000256" key="6">
    <source>
        <dbReference type="PROSITE-ProRule" id="PRU00302"/>
    </source>
</evidence>
<dbReference type="PROSITE" id="PS51892">
    <property type="entry name" value="SUBTILASE"/>
    <property type="match status" value="1"/>
</dbReference>